<feature type="transmembrane region" description="Helical" evidence="1">
    <location>
        <begin position="34"/>
        <end position="55"/>
    </location>
</feature>
<keyword evidence="1" id="KW-1133">Transmembrane helix</keyword>
<protein>
    <recommendedName>
        <fullName evidence="4">DUF1453 domain-containing protein</fullName>
    </recommendedName>
</protein>
<dbReference type="EMBL" id="JBDXSU010000014">
    <property type="protein sequence ID" value="MFB5191839.1"/>
    <property type="molecule type" value="Genomic_DNA"/>
</dbReference>
<proteinExistence type="predicted"/>
<dbReference type="InterPro" id="IPR058247">
    <property type="entry name" value="DUF1453"/>
</dbReference>
<organism evidence="2 3">
    <name type="scientific">Alicyclobacillus fastidiosus</name>
    <dbReference type="NCBI Taxonomy" id="392011"/>
    <lineage>
        <taxon>Bacteria</taxon>
        <taxon>Bacillati</taxon>
        <taxon>Bacillota</taxon>
        <taxon>Bacilli</taxon>
        <taxon>Bacillales</taxon>
        <taxon>Alicyclobacillaceae</taxon>
        <taxon>Alicyclobacillus</taxon>
    </lineage>
</organism>
<sequence length="185" mass="20879">MQHYTSVIIIVALVLFGMYRRVRRTVGFQPLVRGRLTTRVVIFSILALVILAAGITSPWSYISDAVGLVIGGIIAYISARTTKFEMRNGRWGYLQHLWIGIGLIVLFVGRLAFRFIEISQDVGKIHEQQASTQNQMAAQSFSDPWTSGIFMLLVAYYIGYFVFLLRKARELENAAQPKGMRGDTQ</sequence>
<keyword evidence="1" id="KW-0472">Membrane</keyword>
<keyword evidence="1" id="KW-0812">Transmembrane</keyword>
<gene>
    <name evidence="2" type="ORF">KKP3000_000624</name>
</gene>
<feature type="transmembrane region" description="Helical" evidence="1">
    <location>
        <begin position="145"/>
        <end position="165"/>
    </location>
</feature>
<evidence type="ECO:0000256" key="1">
    <source>
        <dbReference type="SAM" id="Phobius"/>
    </source>
</evidence>
<feature type="transmembrane region" description="Helical" evidence="1">
    <location>
        <begin position="91"/>
        <end position="113"/>
    </location>
</feature>
<feature type="transmembrane region" description="Helical" evidence="1">
    <location>
        <begin position="6"/>
        <end position="22"/>
    </location>
</feature>
<evidence type="ECO:0000313" key="2">
    <source>
        <dbReference type="EMBL" id="MFB5191839.1"/>
    </source>
</evidence>
<dbReference type="Proteomes" id="UP001579974">
    <property type="component" value="Unassembled WGS sequence"/>
</dbReference>
<keyword evidence="3" id="KW-1185">Reference proteome</keyword>
<evidence type="ECO:0008006" key="4">
    <source>
        <dbReference type="Google" id="ProtNLM"/>
    </source>
</evidence>
<evidence type="ECO:0000313" key="3">
    <source>
        <dbReference type="Proteomes" id="UP001579974"/>
    </source>
</evidence>
<dbReference type="RefSeq" id="WP_275476478.1">
    <property type="nucleotide sequence ID" value="NZ_CP162940.1"/>
</dbReference>
<name>A0ABV5AHW2_9BACL</name>
<dbReference type="Pfam" id="PF07301">
    <property type="entry name" value="DUF1453"/>
    <property type="match status" value="1"/>
</dbReference>
<accession>A0ABV5AHW2</accession>
<comment type="caution">
    <text evidence="2">The sequence shown here is derived from an EMBL/GenBank/DDBJ whole genome shotgun (WGS) entry which is preliminary data.</text>
</comment>
<feature type="transmembrane region" description="Helical" evidence="1">
    <location>
        <begin position="61"/>
        <end position="79"/>
    </location>
</feature>
<reference evidence="2 3" key="1">
    <citation type="journal article" date="2024" name="Int. J. Mol. Sci.">
        <title>Exploration of Alicyclobacillus spp. Genome in Search of Antibiotic Resistance.</title>
        <authorList>
            <person name="Bucka-Kolendo J."/>
            <person name="Kiousi D.E."/>
            <person name="Dekowska A."/>
            <person name="Mikolajczuk-Szczyrba A."/>
            <person name="Karadedos D.M."/>
            <person name="Michael P."/>
            <person name="Galanis A."/>
            <person name="Sokolowska B."/>
        </authorList>
    </citation>
    <scope>NUCLEOTIDE SEQUENCE [LARGE SCALE GENOMIC DNA]</scope>
    <source>
        <strain evidence="2 3">KKP 3000</strain>
    </source>
</reference>